<evidence type="ECO:0000313" key="1">
    <source>
        <dbReference type="EMBL" id="QSS52054.1"/>
    </source>
</evidence>
<gene>
    <name evidence="1" type="ORF">I7I53_07553</name>
</gene>
<accession>A0A8A1LHW3</accession>
<organism evidence="1 2">
    <name type="scientific">Ajellomyces capsulatus (strain H88)</name>
    <name type="common">Darling's disease fungus</name>
    <name type="synonym">Histoplasma capsulatum</name>
    <dbReference type="NCBI Taxonomy" id="544711"/>
    <lineage>
        <taxon>Eukaryota</taxon>
        <taxon>Fungi</taxon>
        <taxon>Dikarya</taxon>
        <taxon>Ascomycota</taxon>
        <taxon>Pezizomycotina</taxon>
        <taxon>Eurotiomycetes</taxon>
        <taxon>Eurotiomycetidae</taxon>
        <taxon>Onygenales</taxon>
        <taxon>Ajellomycetaceae</taxon>
        <taxon>Histoplasma</taxon>
    </lineage>
</organism>
<dbReference type="VEuPathDB" id="FungiDB:I7I53_07553"/>
<evidence type="ECO:0000313" key="2">
    <source>
        <dbReference type="Proteomes" id="UP000663419"/>
    </source>
</evidence>
<dbReference type="AlphaFoldDB" id="A0A8A1LHW3"/>
<sequence>MIPMAMLGLKDSPLQRLMPEMNWMHPSSCVLSHHIYFFPHRLTSGAMCPAIRGNKVFREQIDRCSDDSSCLKFLFT</sequence>
<reference evidence="1" key="1">
    <citation type="submission" date="2021-01" db="EMBL/GenBank/DDBJ databases">
        <title>Chromosome-level genome assembly of a human fungal pathogen reveals clustering of transcriptionally co-regulated genes.</title>
        <authorList>
            <person name="Voorhies M."/>
            <person name="Cohen S."/>
            <person name="Shea T.P."/>
            <person name="Petrus S."/>
            <person name="Munoz J.F."/>
            <person name="Poplawski S."/>
            <person name="Goldman W.E."/>
            <person name="Michael T."/>
            <person name="Cuomo C.A."/>
            <person name="Sil A."/>
            <person name="Beyhan S."/>
        </authorList>
    </citation>
    <scope>NUCLEOTIDE SEQUENCE</scope>
    <source>
        <strain evidence="1">H88</strain>
    </source>
</reference>
<name>A0A8A1LHW3_AJEC8</name>
<protein>
    <submittedName>
        <fullName evidence="1">Uncharacterized protein</fullName>
    </submittedName>
</protein>
<proteinExistence type="predicted"/>
<dbReference type="EMBL" id="CP069103">
    <property type="protein sequence ID" value="QSS52054.1"/>
    <property type="molecule type" value="Genomic_DNA"/>
</dbReference>
<dbReference type="Proteomes" id="UP000663419">
    <property type="component" value="Chromosome 2"/>
</dbReference>